<sequence>MSRLGDDELGLILSFICDHNDRKSFSQVSKHWLRVEGLTRSSIRLLEPHSLPTLITRFPNLRKFESSKPISDHHLLILAQTCPKLELINLNFRLKHGMPDYFDEPSCFEDVGDDGMCALAAGCHRLFQVSLRRRKNIANAGIVSLSNSAKHLRHLDLSWCNLITDDALEAIGAAKSVAVLNLQGCSLITDFGLAYLALGSPSKSLKKLVLAECDRITDSGVCLLQKISGLEELNIAECGPKVTDTGCLAISEIQTLRKLNLSWMVNVSDTTVIALAEHSKKLETVDFTGCELISGAGFRAFANHGSLEVIVLASCYNICADDVEYTVLRCKSLRYAVLDKGLRMWISMAALDNISRFCELRWR</sequence>
<dbReference type="GO" id="GO:0019005">
    <property type="term" value="C:SCF ubiquitin ligase complex"/>
    <property type="evidence" value="ECO:0007669"/>
    <property type="project" value="TreeGrafter"/>
</dbReference>
<dbReference type="PANTHER" id="PTHR13318">
    <property type="entry name" value="PARTNER OF PAIRED, ISOFORM B-RELATED"/>
    <property type="match status" value="1"/>
</dbReference>
<protein>
    <submittedName>
        <fullName evidence="3">F-box/LRR-repeat protein 4-like</fullName>
    </submittedName>
</protein>
<dbReference type="OrthoDB" id="1870722at2759"/>
<keyword evidence="4" id="KW-1185">Reference proteome</keyword>
<dbReference type="AlphaFoldDB" id="A0A834T8A6"/>
<evidence type="ECO:0000313" key="4">
    <source>
        <dbReference type="Proteomes" id="UP000634136"/>
    </source>
</evidence>
<dbReference type="InterPro" id="IPR032675">
    <property type="entry name" value="LRR_dom_sf"/>
</dbReference>
<evidence type="ECO:0000259" key="1">
    <source>
        <dbReference type="Pfam" id="PF18511"/>
    </source>
</evidence>
<dbReference type="InterPro" id="IPR041567">
    <property type="entry name" value="COI1_F-box"/>
</dbReference>
<accession>A0A834T8A6</accession>
<gene>
    <name evidence="3" type="ORF">G2W53_031089</name>
</gene>
<dbReference type="GO" id="GO:0031146">
    <property type="term" value="P:SCF-dependent proteasomal ubiquitin-dependent protein catabolic process"/>
    <property type="evidence" value="ECO:0007669"/>
    <property type="project" value="TreeGrafter"/>
</dbReference>
<reference evidence="3" key="1">
    <citation type="submission" date="2020-09" db="EMBL/GenBank/DDBJ databases">
        <title>Genome-Enabled Discovery of Anthraquinone Biosynthesis in Senna tora.</title>
        <authorList>
            <person name="Kang S.-H."/>
            <person name="Pandey R.P."/>
            <person name="Lee C.-M."/>
            <person name="Sim J.-S."/>
            <person name="Jeong J.-T."/>
            <person name="Choi B.-S."/>
            <person name="Jung M."/>
            <person name="Ginzburg D."/>
            <person name="Zhao K."/>
            <person name="Won S.Y."/>
            <person name="Oh T.-J."/>
            <person name="Yu Y."/>
            <person name="Kim N.-H."/>
            <person name="Lee O.R."/>
            <person name="Lee T.-H."/>
            <person name="Bashyal P."/>
            <person name="Kim T.-S."/>
            <person name="Lee W.-H."/>
            <person name="Kawkins C."/>
            <person name="Kim C.-K."/>
            <person name="Kim J.S."/>
            <person name="Ahn B.O."/>
            <person name="Rhee S.Y."/>
            <person name="Sohng J.K."/>
        </authorList>
    </citation>
    <scope>NUCLEOTIDE SEQUENCE</scope>
    <source>
        <tissue evidence="3">Leaf</tissue>
    </source>
</reference>
<proteinExistence type="predicted"/>
<dbReference type="Gene3D" id="1.20.1280.50">
    <property type="match status" value="1"/>
</dbReference>
<dbReference type="InterPro" id="IPR006553">
    <property type="entry name" value="Leu-rich_rpt_Cys-con_subtyp"/>
</dbReference>
<dbReference type="Proteomes" id="UP000634136">
    <property type="component" value="Unassembled WGS sequence"/>
</dbReference>
<dbReference type="Pfam" id="PF25372">
    <property type="entry name" value="DUF7885"/>
    <property type="match status" value="1"/>
</dbReference>
<evidence type="ECO:0000313" key="3">
    <source>
        <dbReference type="EMBL" id="KAF7817120.1"/>
    </source>
</evidence>
<feature type="domain" description="COI1 F-box" evidence="1">
    <location>
        <begin position="4"/>
        <end position="41"/>
    </location>
</feature>
<dbReference type="SMART" id="SM00367">
    <property type="entry name" value="LRR_CC"/>
    <property type="match status" value="7"/>
</dbReference>
<name>A0A834T8A6_9FABA</name>
<organism evidence="3 4">
    <name type="scientific">Senna tora</name>
    <dbReference type="NCBI Taxonomy" id="362788"/>
    <lineage>
        <taxon>Eukaryota</taxon>
        <taxon>Viridiplantae</taxon>
        <taxon>Streptophyta</taxon>
        <taxon>Embryophyta</taxon>
        <taxon>Tracheophyta</taxon>
        <taxon>Spermatophyta</taxon>
        <taxon>Magnoliopsida</taxon>
        <taxon>eudicotyledons</taxon>
        <taxon>Gunneridae</taxon>
        <taxon>Pentapetalae</taxon>
        <taxon>rosids</taxon>
        <taxon>fabids</taxon>
        <taxon>Fabales</taxon>
        <taxon>Fabaceae</taxon>
        <taxon>Caesalpinioideae</taxon>
        <taxon>Cassia clade</taxon>
        <taxon>Senna</taxon>
    </lineage>
</organism>
<feature type="domain" description="F-box/LRR-repeat protein 15-like leucin rich repeat" evidence="2">
    <location>
        <begin position="148"/>
        <end position="228"/>
    </location>
</feature>
<dbReference type="InterPro" id="IPR057207">
    <property type="entry name" value="FBXL15_LRR"/>
</dbReference>
<evidence type="ECO:0000259" key="2">
    <source>
        <dbReference type="Pfam" id="PF25372"/>
    </source>
</evidence>
<dbReference type="EMBL" id="JAAIUW010000009">
    <property type="protein sequence ID" value="KAF7817120.1"/>
    <property type="molecule type" value="Genomic_DNA"/>
</dbReference>
<dbReference type="Pfam" id="PF18511">
    <property type="entry name" value="F-box_5"/>
    <property type="match status" value="1"/>
</dbReference>
<dbReference type="CDD" id="cd22159">
    <property type="entry name" value="F-box_AtTIR1-like"/>
    <property type="match status" value="1"/>
</dbReference>
<dbReference type="Gene3D" id="3.80.10.10">
    <property type="entry name" value="Ribonuclease Inhibitor"/>
    <property type="match status" value="2"/>
</dbReference>
<comment type="caution">
    <text evidence="3">The sequence shown here is derived from an EMBL/GenBank/DDBJ whole genome shotgun (WGS) entry which is preliminary data.</text>
</comment>
<dbReference type="SUPFAM" id="SSF52047">
    <property type="entry name" value="RNI-like"/>
    <property type="match status" value="1"/>
</dbReference>